<keyword evidence="7" id="KW-1185">Reference proteome</keyword>
<protein>
    <submittedName>
        <fullName evidence="6">Transcriptional regulator, LysR family</fullName>
    </submittedName>
</protein>
<dbReference type="Pfam" id="PF00126">
    <property type="entry name" value="HTH_1"/>
    <property type="match status" value="1"/>
</dbReference>
<comment type="similarity">
    <text evidence="1">Belongs to the LysR transcriptional regulatory family.</text>
</comment>
<dbReference type="PROSITE" id="PS50931">
    <property type="entry name" value="HTH_LYSR"/>
    <property type="match status" value="1"/>
</dbReference>
<dbReference type="InterPro" id="IPR036388">
    <property type="entry name" value="WH-like_DNA-bd_sf"/>
</dbReference>
<feature type="domain" description="HTH lysR-type" evidence="5">
    <location>
        <begin position="1"/>
        <end position="58"/>
    </location>
</feature>
<dbReference type="Pfam" id="PF03466">
    <property type="entry name" value="LysR_substrate"/>
    <property type="match status" value="1"/>
</dbReference>
<evidence type="ECO:0000256" key="3">
    <source>
        <dbReference type="ARBA" id="ARBA00023125"/>
    </source>
</evidence>
<dbReference type="InterPro" id="IPR000847">
    <property type="entry name" value="LysR_HTH_N"/>
</dbReference>
<keyword evidence="4" id="KW-0804">Transcription</keyword>
<proteinExistence type="inferred from homology"/>
<evidence type="ECO:0000256" key="4">
    <source>
        <dbReference type="ARBA" id="ARBA00023163"/>
    </source>
</evidence>
<evidence type="ECO:0000259" key="5">
    <source>
        <dbReference type="PROSITE" id="PS50931"/>
    </source>
</evidence>
<dbReference type="SUPFAM" id="SSF46785">
    <property type="entry name" value="Winged helix' DNA-binding domain"/>
    <property type="match status" value="1"/>
</dbReference>
<organism evidence="6 7">
    <name type="scientific">Palleronia pelagia</name>
    <dbReference type="NCBI Taxonomy" id="387096"/>
    <lineage>
        <taxon>Bacteria</taxon>
        <taxon>Pseudomonadati</taxon>
        <taxon>Pseudomonadota</taxon>
        <taxon>Alphaproteobacteria</taxon>
        <taxon>Rhodobacterales</taxon>
        <taxon>Roseobacteraceae</taxon>
        <taxon>Palleronia</taxon>
    </lineage>
</organism>
<evidence type="ECO:0000256" key="2">
    <source>
        <dbReference type="ARBA" id="ARBA00023015"/>
    </source>
</evidence>
<dbReference type="Gene3D" id="3.40.190.290">
    <property type="match status" value="1"/>
</dbReference>
<dbReference type="EMBL" id="FOCM01000014">
    <property type="protein sequence ID" value="SEO13833.1"/>
    <property type="molecule type" value="Genomic_DNA"/>
</dbReference>
<sequence length="296" mass="32088">MHWDDMRFFLSVARAEGLSRAAQELRADPATLGRRVARLEETLGVPLFVKSPAGYRLTEAGARLMDHAEAAERAMRSAEAEVSGALSGAVRIGAPDGCATYLLPQVTADLAARNPGLEIEIVALPRVFNLNRREADMAIGVSRPVSGRVTVQKIADYRLSLAAHEDYLAQHPVTDLDDLAGHRIVGYVPDMIFDPELDYLGEIGVGGVDLASSSVVVQFQWIAQALGLGIVHDFMLPQAPGVRRVMPGRFHLTRAFWLVRPEDDLRAARLDGIAAALVSGLRGEIQRREAQAAANP</sequence>
<keyword evidence="3" id="KW-0238">DNA-binding</keyword>
<dbReference type="InterPro" id="IPR036390">
    <property type="entry name" value="WH_DNA-bd_sf"/>
</dbReference>
<dbReference type="InterPro" id="IPR050176">
    <property type="entry name" value="LTTR"/>
</dbReference>
<dbReference type="Gene3D" id="1.10.10.10">
    <property type="entry name" value="Winged helix-like DNA-binding domain superfamily/Winged helix DNA-binding domain"/>
    <property type="match status" value="1"/>
</dbReference>
<dbReference type="OrthoDB" id="9787460at2"/>
<dbReference type="RefSeq" id="WP_091846837.1">
    <property type="nucleotide sequence ID" value="NZ_FOCM01000014.1"/>
</dbReference>
<name>A0A1H8M924_9RHOB</name>
<dbReference type="PANTHER" id="PTHR30579">
    <property type="entry name" value="TRANSCRIPTIONAL REGULATOR"/>
    <property type="match status" value="1"/>
</dbReference>
<dbReference type="InterPro" id="IPR005119">
    <property type="entry name" value="LysR_subst-bd"/>
</dbReference>
<dbReference type="AlphaFoldDB" id="A0A1H8M924"/>
<evidence type="ECO:0000313" key="7">
    <source>
        <dbReference type="Proteomes" id="UP000199372"/>
    </source>
</evidence>
<dbReference type="Proteomes" id="UP000199372">
    <property type="component" value="Unassembled WGS sequence"/>
</dbReference>
<gene>
    <name evidence="6" type="ORF">SAMN04488011_11424</name>
</gene>
<keyword evidence="2" id="KW-0805">Transcription regulation</keyword>
<accession>A0A1H8M924</accession>
<evidence type="ECO:0000313" key="6">
    <source>
        <dbReference type="EMBL" id="SEO13833.1"/>
    </source>
</evidence>
<dbReference type="PANTHER" id="PTHR30579:SF3">
    <property type="entry name" value="TRANSCRIPTIONAL REGULATORY PROTEIN"/>
    <property type="match status" value="1"/>
</dbReference>
<dbReference type="GO" id="GO:0003677">
    <property type="term" value="F:DNA binding"/>
    <property type="evidence" value="ECO:0007669"/>
    <property type="project" value="UniProtKB-KW"/>
</dbReference>
<reference evidence="7" key="1">
    <citation type="submission" date="2016-10" db="EMBL/GenBank/DDBJ databases">
        <authorList>
            <person name="Varghese N."/>
            <person name="Submissions S."/>
        </authorList>
    </citation>
    <scope>NUCLEOTIDE SEQUENCE [LARGE SCALE GENOMIC DNA]</scope>
    <source>
        <strain evidence="7">DSM 26893</strain>
    </source>
</reference>
<evidence type="ECO:0000256" key="1">
    <source>
        <dbReference type="ARBA" id="ARBA00009437"/>
    </source>
</evidence>
<dbReference type="SUPFAM" id="SSF53850">
    <property type="entry name" value="Periplasmic binding protein-like II"/>
    <property type="match status" value="1"/>
</dbReference>
<dbReference type="GO" id="GO:0003700">
    <property type="term" value="F:DNA-binding transcription factor activity"/>
    <property type="evidence" value="ECO:0007669"/>
    <property type="project" value="InterPro"/>
</dbReference>